<evidence type="ECO:0000256" key="2">
    <source>
        <dbReference type="ARBA" id="ARBA00022737"/>
    </source>
</evidence>
<proteinExistence type="predicted"/>
<evidence type="ECO:0000256" key="1">
    <source>
        <dbReference type="ARBA" id="ARBA00022441"/>
    </source>
</evidence>
<gene>
    <name evidence="3" type="ORF">RF11_04651</name>
</gene>
<protein>
    <recommendedName>
        <fullName evidence="5">Kelch domain-containing protein 10</fullName>
    </recommendedName>
</protein>
<dbReference type="PANTHER" id="PTHR46428">
    <property type="entry name" value="KELCH DOMAIN-CONTAINING PROTEIN 10"/>
    <property type="match status" value="1"/>
</dbReference>
<dbReference type="Gene3D" id="2.120.10.80">
    <property type="entry name" value="Kelch-type beta propeller"/>
    <property type="match status" value="1"/>
</dbReference>
<dbReference type="PANTHER" id="PTHR46428:SF1">
    <property type="entry name" value="KELCH DOMAIN-CONTAINING PROTEIN 10"/>
    <property type="match status" value="1"/>
</dbReference>
<dbReference type="Proteomes" id="UP000031668">
    <property type="component" value="Unassembled WGS sequence"/>
</dbReference>
<name>A0A0C2NLU3_THEKT</name>
<comment type="caution">
    <text evidence="3">The sequence shown here is derived from an EMBL/GenBank/DDBJ whole genome shotgun (WGS) entry which is preliminary data.</text>
</comment>
<sequence>MFGTMYKNQIFCFEPPLVRKKRFRDVFIFDFHTNTWTSRDTNSKNQQYPDDRQYVSLAFSGNVGFMSGGIRPFNTYWTSCDIWRIDLENLEWLKLEYYLKTSVYDHRMCVVDDNYLYSFGGYHDEGSNDTLECFTVQPPRLYRLCLESFSHLPNLRKYNMSLPPAIVDELNFNNKNSSFYR</sequence>
<dbReference type="EMBL" id="JWZT01000088">
    <property type="protein sequence ID" value="KII75002.1"/>
    <property type="molecule type" value="Genomic_DNA"/>
</dbReference>
<dbReference type="OrthoDB" id="2419613at2759"/>
<keyword evidence="4" id="KW-1185">Reference proteome</keyword>
<evidence type="ECO:0008006" key="5">
    <source>
        <dbReference type="Google" id="ProtNLM"/>
    </source>
</evidence>
<keyword evidence="2" id="KW-0677">Repeat</keyword>
<keyword evidence="1" id="KW-0880">Kelch repeat</keyword>
<evidence type="ECO:0000313" key="4">
    <source>
        <dbReference type="Proteomes" id="UP000031668"/>
    </source>
</evidence>
<dbReference type="GO" id="GO:0032874">
    <property type="term" value="P:positive regulation of stress-activated MAPK cascade"/>
    <property type="evidence" value="ECO:0007669"/>
    <property type="project" value="TreeGrafter"/>
</dbReference>
<organism evidence="3 4">
    <name type="scientific">Thelohanellus kitauei</name>
    <name type="common">Myxosporean</name>
    <dbReference type="NCBI Taxonomy" id="669202"/>
    <lineage>
        <taxon>Eukaryota</taxon>
        <taxon>Metazoa</taxon>
        <taxon>Cnidaria</taxon>
        <taxon>Myxozoa</taxon>
        <taxon>Myxosporea</taxon>
        <taxon>Bivalvulida</taxon>
        <taxon>Platysporina</taxon>
        <taxon>Myxobolidae</taxon>
        <taxon>Thelohanellus</taxon>
    </lineage>
</organism>
<dbReference type="AlphaFoldDB" id="A0A0C2NLU3"/>
<dbReference type="Pfam" id="PF24681">
    <property type="entry name" value="Kelch_KLHDC2_KLHL20_DRC7"/>
    <property type="match status" value="1"/>
</dbReference>
<dbReference type="InterPro" id="IPR052125">
    <property type="entry name" value="KLHDC10"/>
</dbReference>
<evidence type="ECO:0000313" key="3">
    <source>
        <dbReference type="EMBL" id="KII75002.1"/>
    </source>
</evidence>
<reference evidence="3 4" key="1">
    <citation type="journal article" date="2014" name="Genome Biol. Evol.">
        <title>The genome of the myxosporean Thelohanellus kitauei shows adaptations to nutrient acquisition within its fish host.</title>
        <authorList>
            <person name="Yang Y."/>
            <person name="Xiong J."/>
            <person name="Zhou Z."/>
            <person name="Huo F."/>
            <person name="Miao W."/>
            <person name="Ran C."/>
            <person name="Liu Y."/>
            <person name="Zhang J."/>
            <person name="Feng J."/>
            <person name="Wang M."/>
            <person name="Wang M."/>
            <person name="Wang L."/>
            <person name="Yao B."/>
        </authorList>
    </citation>
    <scope>NUCLEOTIDE SEQUENCE [LARGE SCALE GENOMIC DNA]</scope>
    <source>
        <strain evidence="3">Wuqing</strain>
    </source>
</reference>
<dbReference type="SUPFAM" id="SSF117281">
    <property type="entry name" value="Kelch motif"/>
    <property type="match status" value="1"/>
</dbReference>
<dbReference type="InterPro" id="IPR015915">
    <property type="entry name" value="Kelch-typ_b-propeller"/>
</dbReference>
<accession>A0A0C2NLU3</accession>